<proteinExistence type="inferred from homology"/>
<comment type="similarity">
    <text evidence="1">Belongs to the universal ribosomal protein uL15 family.</text>
</comment>
<dbReference type="InterPro" id="IPR036227">
    <property type="entry name" value="Ribosomal_uL15/eL18_sf"/>
</dbReference>
<reference evidence="6 7" key="1">
    <citation type="submission" date="2016-06" db="EMBL/GenBank/DDBJ databases">
        <title>Evolution of pathogenesis and genome organization in the Tremellales.</title>
        <authorList>
            <person name="Cuomo C."/>
            <person name="Litvintseva A."/>
            <person name="Heitman J."/>
            <person name="Chen Y."/>
            <person name="Sun S."/>
            <person name="Springer D."/>
            <person name="Dromer F."/>
            <person name="Young S."/>
            <person name="Zeng Q."/>
            <person name="Chapman S."/>
            <person name="Gujja S."/>
            <person name="Saif S."/>
            <person name="Birren B."/>
        </authorList>
    </citation>
    <scope>NUCLEOTIDE SEQUENCE [LARGE SCALE GENOMIC DNA]</scope>
    <source>
        <strain evidence="6 7">ATCC 28783</strain>
    </source>
</reference>
<evidence type="ECO:0000313" key="7">
    <source>
        <dbReference type="Proteomes" id="UP000289152"/>
    </source>
</evidence>
<evidence type="ECO:0000256" key="1">
    <source>
        <dbReference type="ARBA" id="ARBA00007320"/>
    </source>
</evidence>
<dbReference type="VEuPathDB" id="FungiDB:TREMEDRAFT_72704"/>
<dbReference type="GO" id="GO:0005762">
    <property type="term" value="C:mitochondrial large ribosomal subunit"/>
    <property type="evidence" value="ECO:0007669"/>
    <property type="project" value="TreeGrafter"/>
</dbReference>
<protein>
    <submittedName>
        <fullName evidence="6">Ribosomal protein L15</fullName>
    </submittedName>
</protein>
<evidence type="ECO:0000259" key="5">
    <source>
        <dbReference type="Pfam" id="PF00828"/>
    </source>
</evidence>
<dbReference type="HAMAP" id="MF_01341">
    <property type="entry name" value="Ribosomal_uL15"/>
    <property type="match status" value="1"/>
</dbReference>
<gene>
    <name evidence="6" type="ORF">M231_04952</name>
</gene>
<comment type="caution">
    <text evidence="6">The sequence shown here is derived from an EMBL/GenBank/DDBJ whole genome shotgun (WGS) entry which is preliminary data.</text>
</comment>
<dbReference type="InterPro" id="IPR005749">
    <property type="entry name" value="Ribosomal_uL15_bac-type"/>
</dbReference>
<organism evidence="6 7">
    <name type="scientific">Tremella mesenterica</name>
    <name type="common">Jelly fungus</name>
    <dbReference type="NCBI Taxonomy" id="5217"/>
    <lineage>
        <taxon>Eukaryota</taxon>
        <taxon>Fungi</taxon>
        <taxon>Dikarya</taxon>
        <taxon>Basidiomycota</taxon>
        <taxon>Agaricomycotina</taxon>
        <taxon>Tremellomycetes</taxon>
        <taxon>Tremellales</taxon>
        <taxon>Tremellaceae</taxon>
        <taxon>Tremella</taxon>
    </lineage>
</organism>
<dbReference type="NCBIfam" id="TIGR01071">
    <property type="entry name" value="rplO_bact"/>
    <property type="match status" value="1"/>
</dbReference>
<dbReference type="GO" id="GO:0006412">
    <property type="term" value="P:translation"/>
    <property type="evidence" value="ECO:0007669"/>
    <property type="project" value="InterPro"/>
</dbReference>
<evidence type="ECO:0000256" key="3">
    <source>
        <dbReference type="ARBA" id="ARBA00023274"/>
    </source>
</evidence>
<dbReference type="STRING" id="5217.A0A4Q1BJH6"/>
<name>A0A4Q1BJH6_TREME</name>
<feature type="region of interest" description="Disordered" evidence="4">
    <location>
        <begin position="41"/>
        <end position="95"/>
    </location>
</feature>
<dbReference type="SUPFAM" id="SSF52080">
    <property type="entry name" value="Ribosomal proteins L15p and L18e"/>
    <property type="match status" value="1"/>
</dbReference>
<dbReference type="FunCoup" id="A0A4Q1BJH6">
    <property type="interactions" value="218"/>
</dbReference>
<sequence length="254" mass="27755">MTSLLSSTLSLIRLNTSRIQVQDIYRNCVASSSRTASSWVGLDSLKSPKGANVPNTRYGRGQGSTKGGTSGRGHKGQKARSGNGKPNARFEGGQTPLHRLFPKRGFVNFTAKTFAPLNIPKLQEWLLLGRLDPSKTITTHHLVRTNAVHGLSHCSGIKLLGTPDPTLPLPPLDLELGRFSTSAAEAIMNAGGKVKAVYHNRLALRQEVWPEKFEGRRVKNALPVRKADIEYYSNPKKHGYLVTPSTPSKQTQVV</sequence>
<accession>A0A4Q1BJH6</accession>
<dbReference type="InParanoid" id="A0A4Q1BJH6"/>
<dbReference type="InterPro" id="IPR030878">
    <property type="entry name" value="Ribosomal_uL15"/>
</dbReference>
<dbReference type="GO" id="GO:0003735">
    <property type="term" value="F:structural constituent of ribosome"/>
    <property type="evidence" value="ECO:0007669"/>
    <property type="project" value="InterPro"/>
</dbReference>
<dbReference type="EMBL" id="SDIL01000060">
    <property type="protein sequence ID" value="RXK37796.1"/>
    <property type="molecule type" value="Genomic_DNA"/>
</dbReference>
<dbReference type="InterPro" id="IPR021131">
    <property type="entry name" value="Ribosomal_uL15/eL18"/>
</dbReference>
<feature type="compositionally biased region" description="Gly residues" evidence="4">
    <location>
        <begin position="60"/>
        <end position="71"/>
    </location>
</feature>
<dbReference type="OrthoDB" id="361383at2759"/>
<evidence type="ECO:0000313" key="6">
    <source>
        <dbReference type="EMBL" id="RXK37796.1"/>
    </source>
</evidence>
<dbReference type="PANTHER" id="PTHR12934">
    <property type="entry name" value="50S RIBOSOMAL PROTEIN L15"/>
    <property type="match status" value="1"/>
</dbReference>
<evidence type="ECO:0000256" key="4">
    <source>
        <dbReference type="SAM" id="MobiDB-lite"/>
    </source>
</evidence>
<evidence type="ECO:0000256" key="2">
    <source>
        <dbReference type="ARBA" id="ARBA00022980"/>
    </source>
</evidence>
<feature type="domain" description="Large ribosomal subunit protein uL15/eL18" evidence="5">
    <location>
        <begin position="116"/>
        <end position="194"/>
    </location>
</feature>
<keyword evidence="3" id="KW-0687">Ribonucleoprotein</keyword>
<dbReference type="AlphaFoldDB" id="A0A4Q1BJH6"/>
<keyword evidence="2 6" id="KW-0689">Ribosomal protein</keyword>
<dbReference type="Gene3D" id="3.100.10.10">
    <property type="match status" value="1"/>
</dbReference>
<dbReference type="Proteomes" id="UP000289152">
    <property type="component" value="Unassembled WGS sequence"/>
</dbReference>
<dbReference type="OMA" id="EPGWLVN"/>
<keyword evidence="7" id="KW-1185">Reference proteome</keyword>
<dbReference type="Pfam" id="PF00828">
    <property type="entry name" value="Ribosomal_L27A"/>
    <property type="match status" value="1"/>
</dbReference>
<dbReference type="PANTHER" id="PTHR12934:SF11">
    <property type="entry name" value="LARGE RIBOSOMAL SUBUNIT PROTEIN UL15M"/>
    <property type="match status" value="1"/>
</dbReference>